<evidence type="ECO:0000313" key="2">
    <source>
        <dbReference type="WBParaSite" id="nRc.2.0.1.t36085-RA"/>
    </source>
</evidence>
<organism evidence="1 2">
    <name type="scientific">Romanomermis culicivorax</name>
    <name type="common">Nematode worm</name>
    <dbReference type="NCBI Taxonomy" id="13658"/>
    <lineage>
        <taxon>Eukaryota</taxon>
        <taxon>Metazoa</taxon>
        <taxon>Ecdysozoa</taxon>
        <taxon>Nematoda</taxon>
        <taxon>Enoplea</taxon>
        <taxon>Dorylaimia</taxon>
        <taxon>Mermithida</taxon>
        <taxon>Mermithoidea</taxon>
        <taxon>Mermithidae</taxon>
        <taxon>Romanomermis</taxon>
    </lineage>
</organism>
<reference evidence="2" key="1">
    <citation type="submission" date="2022-11" db="UniProtKB">
        <authorList>
            <consortium name="WormBaseParasite"/>
        </authorList>
    </citation>
    <scope>IDENTIFICATION</scope>
</reference>
<dbReference type="AlphaFoldDB" id="A0A915KCI3"/>
<protein>
    <submittedName>
        <fullName evidence="2">Uncharacterized protein</fullName>
    </submittedName>
</protein>
<sequence length="90" mass="9948">ISQINRPLATSPNGSIDISNSTHLQLTSATPCTVDIIPQAKTHPKTAGPSTARRHHHLNTDDVIDELVADQMQKKKKYSIDYKLFVMLLA</sequence>
<name>A0A915KCI3_ROMCU</name>
<evidence type="ECO:0000313" key="1">
    <source>
        <dbReference type="Proteomes" id="UP000887565"/>
    </source>
</evidence>
<keyword evidence="1" id="KW-1185">Reference proteome</keyword>
<accession>A0A915KCI3</accession>
<dbReference type="Proteomes" id="UP000887565">
    <property type="component" value="Unplaced"/>
</dbReference>
<proteinExistence type="predicted"/>
<dbReference type="WBParaSite" id="nRc.2.0.1.t36085-RA">
    <property type="protein sequence ID" value="nRc.2.0.1.t36085-RA"/>
    <property type="gene ID" value="nRc.2.0.1.g36085"/>
</dbReference>